<dbReference type="Proteomes" id="UP000237925">
    <property type="component" value="Chromosome"/>
</dbReference>
<keyword evidence="2" id="KW-1185">Reference proteome</keyword>
<gene>
    <name evidence="1" type="ORF">C6568_04400</name>
</gene>
<reference evidence="1 2" key="1">
    <citation type="submission" date="2018-03" db="EMBL/GenBank/DDBJ databases">
        <title>Genome sequencing of Melaminivora sp.</title>
        <authorList>
            <person name="Kim S.-J."/>
            <person name="Heo J."/>
            <person name="Ahn J.-H."/>
            <person name="Kwon S.-W."/>
        </authorList>
    </citation>
    <scope>NUCLEOTIDE SEQUENCE [LARGE SCALE GENOMIC DNA]</scope>
    <source>
        <strain evidence="1 2">SC2-9</strain>
    </source>
</reference>
<evidence type="ECO:0000313" key="2">
    <source>
        <dbReference type="Proteomes" id="UP000237925"/>
    </source>
</evidence>
<dbReference type="EMBL" id="CP027667">
    <property type="protein sequence ID" value="AVO48594.1"/>
    <property type="molecule type" value="Genomic_DNA"/>
</dbReference>
<dbReference type="AlphaFoldDB" id="A0A2R3QAA4"/>
<name>A0A2R3QAA4_9BURK</name>
<sequence>MTTGAGEYRFTPQTCAVAQEGAEYDIEIEGPGKTPDGEPFWLSFSSTGNELGVSLGVDKPFDSSTRALKAGQHISSPFKVEVAGKQVRATGIELRRIEDQRDTVAVPGPSSLQVDCGG</sequence>
<organism evidence="1 2">
    <name type="scientific">Melaminivora suipulveris</name>
    <dbReference type="NCBI Taxonomy" id="2109913"/>
    <lineage>
        <taxon>Bacteria</taxon>
        <taxon>Pseudomonadati</taxon>
        <taxon>Pseudomonadota</taxon>
        <taxon>Betaproteobacteria</taxon>
        <taxon>Burkholderiales</taxon>
        <taxon>Comamonadaceae</taxon>
        <taxon>Melaminivora</taxon>
    </lineage>
</organism>
<accession>A0A2R3QAA4</accession>
<proteinExistence type="predicted"/>
<evidence type="ECO:0000313" key="1">
    <source>
        <dbReference type="EMBL" id="AVO48594.1"/>
    </source>
</evidence>
<protein>
    <submittedName>
        <fullName evidence="1">Uncharacterized protein</fullName>
    </submittedName>
</protein>
<dbReference type="KEGG" id="mela:C6568_04400"/>